<keyword evidence="1" id="KW-0812">Transmembrane</keyword>
<dbReference type="EMBL" id="CAXAMN010007446">
    <property type="protein sequence ID" value="CAK9021655.1"/>
    <property type="molecule type" value="Genomic_DNA"/>
</dbReference>
<keyword evidence="3" id="KW-1185">Reference proteome</keyword>
<accession>A0ABP0K4F3</accession>
<feature type="transmembrane region" description="Helical" evidence="1">
    <location>
        <begin position="23"/>
        <end position="49"/>
    </location>
</feature>
<proteinExistence type="predicted"/>
<gene>
    <name evidence="2" type="ORF">CCMP2556_LOCUS14521</name>
</gene>
<evidence type="ECO:0000313" key="2">
    <source>
        <dbReference type="EMBL" id="CAK9021655.1"/>
    </source>
</evidence>
<evidence type="ECO:0000256" key="1">
    <source>
        <dbReference type="SAM" id="Phobius"/>
    </source>
</evidence>
<evidence type="ECO:0000313" key="3">
    <source>
        <dbReference type="Proteomes" id="UP001642484"/>
    </source>
</evidence>
<feature type="transmembrane region" description="Helical" evidence="1">
    <location>
        <begin position="359"/>
        <end position="382"/>
    </location>
</feature>
<keyword evidence="1" id="KW-0472">Membrane</keyword>
<organism evidence="2 3">
    <name type="scientific">Durusdinium trenchii</name>
    <dbReference type="NCBI Taxonomy" id="1381693"/>
    <lineage>
        <taxon>Eukaryota</taxon>
        <taxon>Sar</taxon>
        <taxon>Alveolata</taxon>
        <taxon>Dinophyceae</taxon>
        <taxon>Suessiales</taxon>
        <taxon>Symbiodiniaceae</taxon>
        <taxon>Durusdinium</taxon>
    </lineage>
</organism>
<comment type="caution">
    <text evidence="2">The sequence shown here is derived from an EMBL/GenBank/DDBJ whole genome shotgun (WGS) entry which is preliminary data.</text>
</comment>
<keyword evidence="1" id="KW-1133">Transmembrane helix</keyword>
<protein>
    <submittedName>
        <fullName evidence="2">Uncharacterized protein</fullName>
    </submittedName>
</protein>
<sequence>MRGFTVPTVYFQKYVAIQNPRLWGLYCCIYITLVALVAAAIALFQVYLVPVEPHCRLQLWSNVGTLTGSSCPTGSYDYDPGNGTGHWSFQGAGCATMCSNGLPDLGMGACVSTGQLVKQDGDSLFFATAFNEEVNLRYHNDQNWMVNYFDQWLLERGTSNNTVPGSPCPFPVSSSDSEARQCKKKASYLIPSTWHQAMSAQFVMEYQVRVPDSFAHAMSGKQLMETTGMTTVIKSSTGGQFREIAAGQVVSISVQDALTAAGLDLSQSIPEQADLPNNQQRAKIQAVGATLVFHMEVTNNGDMGTPVNEITIQGIPGFATQKETDVLDPFGSVRVRTYSGIRFVFSSRGSFTWFRFDKFVYVFTMCVVWLQLPGMIFFSFAIRGLGTLSEALAGYTYEHIDFTKEVIGVSARNMAYSFSQEDTSDLSEESGIGKLVYGMSLRQVRRRLHHVLNGHPTLTGPERKLFTEFFLANATGSLPSGRDALTYEGYLHHLSSNENLRGFQDVVSIIDPAGGNKNALEYVFTDNTVKAMQELANKRRKVGEVGIIHDTKMIVLSRLKLQASIWAAQRCNLTRCQLGQEALEGQLEKLQGAGVTLHEFASRLQSGKTEEE</sequence>
<dbReference type="Proteomes" id="UP001642484">
    <property type="component" value="Unassembled WGS sequence"/>
</dbReference>
<name>A0ABP0K4F3_9DINO</name>
<reference evidence="2 3" key="1">
    <citation type="submission" date="2024-02" db="EMBL/GenBank/DDBJ databases">
        <authorList>
            <person name="Chen Y."/>
            <person name="Shah S."/>
            <person name="Dougan E. K."/>
            <person name="Thang M."/>
            <person name="Chan C."/>
        </authorList>
    </citation>
    <scope>NUCLEOTIDE SEQUENCE [LARGE SCALE GENOMIC DNA]</scope>
</reference>